<gene>
    <name evidence="2" type="primary">GIP</name>
    <name evidence="2" type="ORF">SNEC2469_LOCUS24953</name>
</gene>
<name>A0A812ZPK8_9DINO</name>
<feature type="region of interest" description="Disordered" evidence="1">
    <location>
        <begin position="1350"/>
        <end position="1376"/>
    </location>
</feature>
<feature type="compositionally biased region" description="Basic residues" evidence="1">
    <location>
        <begin position="1272"/>
        <end position="1285"/>
    </location>
</feature>
<organism evidence="2 3">
    <name type="scientific">Symbiodinium necroappetens</name>
    <dbReference type="NCBI Taxonomy" id="1628268"/>
    <lineage>
        <taxon>Eukaryota</taxon>
        <taxon>Sar</taxon>
        <taxon>Alveolata</taxon>
        <taxon>Dinophyceae</taxon>
        <taxon>Suessiales</taxon>
        <taxon>Symbiodiniaceae</taxon>
        <taxon>Symbiodinium</taxon>
    </lineage>
</organism>
<proteinExistence type="predicted"/>
<evidence type="ECO:0000313" key="2">
    <source>
        <dbReference type="EMBL" id="CAE7833210.1"/>
    </source>
</evidence>
<feature type="compositionally biased region" description="Polar residues" evidence="1">
    <location>
        <begin position="1421"/>
        <end position="1438"/>
    </location>
</feature>
<feature type="compositionally biased region" description="Basic and acidic residues" evidence="1">
    <location>
        <begin position="1635"/>
        <end position="1646"/>
    </location>
</feature>
<feature type="compositionally biased region" description="Basic residues" evidence="1">
    <location>
        <begin position="1203"/>
        <end position="1215"/>
    </location>
</feature>
<feature type="compositionally biased region" description="Basic residues" evidence="1">
    <location>
        <begin position="1301"/>
        <end position="1313"/>
    </location>
</feature>
<keyword evidence="3" id="KW-1185">Reference proteome</keyword>
<feature type="compositionally biased region" description="Basic and acidic residues" evidence="1">
    <location>
        <begin position="1567"/>
        <end position="1577"/>
    </location>
</feature>
<feature type="region of interest" description="Disordered" evidence="1">
    <location>
        <begin position="1391"/>
        <end position="1464"/>
    </location>
</feature>
<feature type="compositionally biased region" description="Basic and acidic residues" evidence="1">
    <location>
        <begin position="1216"/>
        <end position="1232"/>
    </location>
</feature>
<feature type="region of interest" description="Disordered" evidence="1">
    <location>
        <begin position="1203"/>
        <end position="1234"/>
    </location>
</feature>
<accession>A0A812ZPK8</accession>
<dbReference type="Proteomes" id="UP000601435">
    <property type="component" value="Unassembled WGS sequence"/>
</dbReference>
<feature type="region of interest" description="Disordered" evidence="1">
    <location>
        <begin position="1141"/>
        <end position="1183"/>
    </location>
</feature>
<reference evidence="2" key="1">
    <citation type="submission" date="2021-02" db="EMBL/GenBank/DDBJ databases">
        <authorList>
            <person name="Dougan E. K."/>
            <person name="Rhodes N."/>
            <person name="Thang M."/>
            <person name="Chan C."/>
        </authorList>
    </citation>
    <scope>NUCLEOTIDE SEQUENCE</scope>
</reference>
<feature type="compositionally biased region" description="Polar residues" evidence="1">
    <location>
        <begin position="1256"/>
        <end position="1269"/>
    </location>
</feature>
<protein>
    <submittedName>
        <fullName evidence="2">GIP protein</fullName>
    </submittedName>
</protein>
<feature type="region of interest" description="Disordered" evidence="1">
    <location>
        <begin position="1545"/>
        <end position="1652"/>
    </location>
</feature>
<comment type="caution">
    <text evidence="2">The sequence shown here is derived from an EMBL/GenBank/DDBJ whole genome shotgun (WGS) entry which is preliminary data.</text>
</comment>
<feature type="region of interest" description="Disordered" evidence="1">
    <location>
        <begin position="1249"/>
        <end position="1313"/>
    </location>
</feature>
<feature type="compositionally biased region" description="Polar residues" evidence="1">
    <location>
        <begin position="1452"/>
        <end position="1464"/>
    </location>
</feature>
<dbReference type="OrthoDB" id="412584at2759"/>
<evidence type="ECO:0000256" key="1">
    <source>
        <dbReference type="SAM" id="MobiDB-lite"/>
    </source>
</evidence>
<feature type="compositionally biased region" description="Low complexity" evidence="1">
    <location>
        <begin position="1439"/>
        <end position="1450"/>
    </location>
</feature>
<sequence length="1735" mass="197761">MTRLPVQQQALVLYQNLTGRAWVEAERLSFDRAHARLVECGCHLPDLASAWVFVDRMELEKASELNLLASDGEFSENEGDPFGDEGEAMSEEMATELYETYMTHEAAKNKQPWQGYDTGVYYDFQYYGGDQWNRSVAGAPWLERYLNVTAELGYKPQFLGGRESFKFGASKIFDSKCSVVIAFQMGDYVLQVRTAIVEGDVPLLLSKPTLGAMGMIYDVARNRANFTSLELCFFALSATETGHPAILFVPVQAFAGLPQDWEANGPEIKISKRGAAYMGVWEAHVTSLGISGDPHHHEAMSSALEHNQRLVDINNYRQENNIELPGKPTKGWIMRMLRTATAGADKDVMTFGRYKHWESQAVPQGYRDWAEREVAVNNNASEDAEDYDYERLHQCGPGSEPHDPAAGRRELDSVVDGTTDLGPGIGVYNTFATTKRSEKNSVVPKPKAKTPESRGIKMGHRGDRGPGSETGDLEKGARIGGQETLNTYETYLNDSVISTEGRYDLGGDPKNHDEKYNMDGDSMNPPLRPPECAGGDPERRGDYYDENRFEMEEVYGEDENDYHICVDDHFQRDRQPVFWQLYTGNGEMVKAMEEPPDVLWMAPPHVLWDVVAKQTRRRKTAILEHPGEYSGWTTPALKNLGGNDVILYDKFTKYGGDKEATTICVKRGLWQYGNRHGITNGEHHQWTSFYLGRNIETKLHVDSHNLVGTQSATLSFGNFSGGGLWVARRNEDDDTNGGIELDTKHNLTIIDAKLPHRTMPWEGTRWCLSAYTRRSLPYISQGLRRKLVQFNFPVNDLRKHRPLHEQHQMPKKSIRRGLWRNAKRVSCLATWSILAAMSFGRELLPPPGDREQVLLFELGGRRMSYEVADNDYKFIEPLVAEDLEDNGGINLAHEAGGKVIIEGDENGDRSWRGDDTHYHRDDDRAHEAFPADVIHDDPKPTTTGAKAISFSKGSKVGVDAFSVVDSSGVRYEMLSAVDHGTGFHLVVELKGHTAQIMEKTFCELWSNTFGPPGTPAIDLETGLQAGLAKYAEWFGSKIRPSAGQAHWQLGTAEGHGGLWKEIFAKVTDEFSVTEADLHLCITAVNAAKKNVWRKDLEQKQEWKRMCLQQQEGTQKYLRETSAPATGTPARTPVRRKLDIAMENAGSIESGKKKGLSLRSFEKKKKQRQLSQQQQKQKKWTKVLPQGSESLTNWSRRRKLWKKRMLRSRRRSKTKQRGSERWKKPNVERRNSELRTPSFKYPWQLRKVRSLKPGSNGRPQNWSKASSKDVSLSRRKPVKQKPRIRMHAVAQKEHKQALSKPCNRRRTARSSCRRRWGKHWREPLNMARSKQKPDCIRWQSRNARDQKFLRSRRGLRFQQDSRRSSRRKKQFAQTRSTCHVLTSRFRLNGRRRRWYSSSGSPRSRSCSSRKSSGNSSRCVTLYATNTRTKRMSTSGITPLSRSRTTARSAARYVNSTPPSTRMQSPNEYPEIVKLSRMLHQRKQRSLRKQGKARVWKATRKTPWRCRIRPRRGEQSCLRRTVTRCRRQKWSTWRTMPLARSPVAKEKVQSGLVSHHFPQVTGRTALGEMKARKPSERSSKSTRRRSSKSTTNRSYATPSRGTSAVKELEVTHPSLPVAKKDQPQKPPVARKKYQRRQARDRTKQDRTPKAVSQANLRGNATIRYKRTRMVLRTWSRLVQQLLEKGLDQSVGRMPIVALELLVCLLLQLVFNCAKFGQTLREDCIRRTQKGAQSCSCM</sequence>
<evidence type="ECO:0000313" key="3">
    <source>
        <dbReference type="Proteomes" id="UP000601435"/>
    </source>
</evidence>
<feature type="region of interest" description="Disordered" evidence="1">
    <location>
        <begin position="521"/>
        <end position="540"/>
    </location>
</feature>
<feature type="compositionally biased region" description="Low complexity" evidence="1">
    <location>
        <begin position="1394"/>
        <end position="1416"/>
    </location>
</feature>
<feature type="compositionally biased region" description="Basic and acidic residues" evidence="1">
    <location>
        <begin position="449"/>
        <end position="477"/>
    </location>
</feature>
<dbReference type="EMBL" id="CAJNJA010048730">
    <property type="protein sequence ID" value="CAE7833210.1"/>
    <property type="molecule type" value="Genomic_DNA"/>
</dbReference>
<feature type="region of interest" description="Disordered" evidence="1">
    <location>
        <begin position="436"/>
        <end position="481"/>
    </location>
</feature>